<reference evidence="1 2" key="1">
    <citation type="submission" date="2015-01" db="EMBL/GenBank/DDBJ databases">
        <title>Evolution of Trichinella species and genotypes.</title>
        <authorList>
            <person name="Korhonen P.K."/>
            <person name="Edoardo P."/>
            <person name="Giuseppe L.R."/>
            <person name="Gasser R.B."/>
        </authorList>
    </citation>
    <scope>NUCLEOTIDE SEQUENCE [LARGE SCALE GENOMIC DNA]</scope>
    <source>
        <strain evidence="1">ISS1980</strain>
    </source>
</reference>
<evidence type="ECO:0000313" key="1">
    <source>
        <dbReference type="EMBL" id="KRZ69342.1"/>
    </source>
</evidence>
<sequence length="69" mass="7884">MPAPIDCRVGHFGAAVIVRGQFVTEAAHFHKILIELPILIYEVQHTYVNVFMFTSYGLMEAVFRTTRDD</sequence>
<protein>
    <submittedName>
        <fullName evidence="1">Uncharacterized protein</fullName>
    </submittedName>
</protein>
<dbReference type="EMBL" id="JYDO01000139">
    <property type="protein sequence ID" value="KRZ69342.1"/>
    <property type="molecule type" value="Genomic_DNA"/>
</dbReference>
<proteinExistence type="predicted"/>
<name>A0A0V1MDA7_9BILA</name>
<comment type="caution">
    <text evidence="1">The sequence shown here is derived from an EMBL/GenBank/DDBJ whole genome shotgun (WGS) entry which is preliminary data.</text>
</comment>
<keyword evidence="2" id="KW-1185">Reference proteome</keyword>
<organism evidence="1 2">
    <name type="scientific">Trichinella papuae</name>
    <dbReference type="NCBI Taxonomy" id="268474"/>
    <lineage>
        <taxon>Eukaryota</taxon>
        <taxon>Metazoa</taxon>
        <taxon>Ecdysozoa</taxon>
        <taxon>Nematoda</taxon>
        <taxon>Enoplea</taxon>
        <taxon>Dorylaimia</taxon>
        <taxon>Trichinellida</taxon>
        <taxon>Trichinellidae</taxon>
        <taxon>Trichinella</taxon>
    </lineage>
</organism>
<dbReference type="AlphaFoldDB" id="A0A0V1MDA7"/>
<dbReference type="Proteomes" id="UP000054843">
    <property type="component" value="Unassembled WGS sequence"/>
</dbReference>
<evidence type="ECO:0000313" key="2">
    <source>
        <dbReference type="Proteomes" id="UP000054843"/>
    </source>
</evidence>
<gene>
    <name evidence="1" type="ORF">T10_10342</name>
</gene>
<accession>A0A0V1MDA7</accession>